<keyword evidence="5" id="KW-0573">Peptidoglycan synthesis</keyword>
<feature type="region of interest" description="Disordered" evidence="10">
    <location>
        <begin position="269"/>
        <end position="299"/>
    </location>
</feature>
<evidence type="ECO:0000256" key="2">
    <source>
        <dbReference type="ARBA" id="ARBA00022729"/>
    </source>
</evidence>
<dbReference type="PRINTS" id="PR00725">
    <property type="entry name" value="DADACBPTASE1"/>
</dbReference>
<evidence type="ECO:0000256" key="6">
    <source>
        <dbReference type="ARBA" id="ARBA00023316"/>
    </source>
</evidence>
<keyword evidence="6" id="KW-0961">Cell wall biogenesis/degradation</keyword>
<keyword evidence="11" id="KW-1133">Transmembrane helix</keyword>
<gene>
    <name evidence="13" type="ORF">JOF55_002806</name>
</gene>
<evidence type="ECO:0000256" key="7">
    <source>
        <dbReference type="PIRSR" id="PIRSR618044-1"/>
    </source>
</evidence>
<keyword evidence="13" id="KW-0645">Protease</keyword>
<keyword evidence="11" id="KW-0472">Membrane</keyword>
<keyword evidence="14" id="KW-1185">Reference proteome</keyword>
<evidence type="ECO:0000256" key="11">
    <source>
        <dbReference type="SAM" id="Phobius"/>
    </source>
</evidence>
<proteinExistence type="inferred from homology"/>
<evidence type="ECO:0000256" key="5">
    <source>
        <dbReference type="ARBA" id="ARBA00022984"/>
    </source>
</evidence>
<dbReference type="GO" id="GO:0071555">
    <property type="term" value="P:cell wall organization"/>
    <property type="evidence" value="ECO:0007669"/>
    <property type="project" value="UniProtKB-KW"/>
</dbReference>
<dbReference type="Proteomes" id="UP001180845">
    <property type="component" value="Unassembled WGS sequence"/>
</dbReference>
<evidence type="ECO:0000256" key="4">
    <source>
        <dbReference type="ARBA" id="ARBA00022960"/>
    </source>
</evidence>
<sequence length="347" mass="36555">MGECGVLTAPGAPTVPTKVASTTWILAELGSGNVLAAKNPHGRHRPASIIKVLTALVAIRQLDMTDTITITQADAGMEGSKAGLVPGVTYTVREVLTGLLLQSGNDAAHALARKLGGTQRTLARMNRLAHELGARDTRAATPSGLDGPGMSTSAYDMALIFRTAMRNPEFAEIVAMRYAEIPGRPDGPALKLYNDNDVLRNYRGALGGKTGYTDDARHTYIAAAERDGRRLVAVLMRGENRPDPLSQQATALLDYGFRLDEDAQAVGHLTPMASPTSTGETPEPQASVPEKTSSSESSLFGTVGGPLALLTMAAVAVFGVLGVRQHRAKVAAAARRNNAEVTDDDHP</sequence>
<keyword evidence="3 13" id="KW-0378">Hydrolase</keyword>
<evidence type="ECO:0000256" key="8">
    <source>
        <dbReference type="PIRSR" id="PIRSR618044-2"/>
    </source>
</evidence>
<dbReference type="SUPFAM" id="SSF56601">
    <property type="entry name" value="beta-lactamase/transpeptidase-like"/>
    <property type="match status" value="1"/>
</dbReference>
<evidence type="ECO:0000259" key="12">
    <source>
        <dbReference type="Pfam" id="PF00768"/>
    </source>
</evidence>
<dbReference type="InterPro" id="IPR018044">
    <property type="entry name" value="Peptidase_S11"/>
</dbReference>
<accession>A0AAE3ZEX5</accession>
<dbReference type="PANTHER" id="PTHR21581:SF33">
    <property type="entry name" value="D-ALANYL-D-ALANINE CARBOXYPEPTIDASE DACB"/>
    <property type="match status" value="1"/>
</dbReference>
<feature type="transmembrane region" description="Helical" evidence="11">
    <location>
        <begin position="299"/>
        <end position="321"/>
    </location>
</feature>
<dbReference type="EMBL" id="JAVDXW010000001">
    <property type="protein sequence ID" value="MDR7302625.1"/>
    <property type="molecule type" value="Genomic_DNA"/>
</dbReference>
<feature type="active site" evidence="7">
    <location>
        <position position="103"/>
    </location>
</feature>
<keyword evidence="13" id="KW-0121">Carboxypeptidase</keyword>
<comment type="similarity">
    <text evidence="1 9">Belongs to the peptidase S11 family.</text>
</comment>
<dbReference type="GO" id="GO:0009002">
    <property type="term" value="F:serine-type D-Ala-D-Ala carboxypeptidase activity"/>
    <property type="evidence" value="ECO:0007669"/>
    <property type="project" value="UniProtKB-EC"/>
</dbReference>
<reference evidence="13" key="1">
    <citation type="submission" date="2023-07" db="EMBL/GenBank/DDBJ databases">
        <title>Sequencing the genomes of 1000 actinobacteria strains.</title>
        <authorList>
            <person name="Klenk H.-P."/>
        </authorList>
    </citation>
    <scope>NUCLEOTIDE SEQUENCE</scope>
    <source>
        <strain evidence="13">DSM 45977</strain>
    </source>
</reference>
<dbReference type="Pfam" id="PF00768">
    <property type="entry name" value="Peptidase_S11"/>
    <property type="match status" value="1"/>
</dbReference>
<feature type="binding site" evidence="8">
    <location>
        <position position="209"/>
    </location>
    <ligand>
        <name>substrate</name>
    </ligand>
</feature>
<evidence type="ECO:0000256" key="1">
    <source>
        <dbReference type="ARBA" id="ARBA00007164"/>
    </source>
</evidence>
<dbReference type="RefSeq" id="WP_310274306.1">
    <property type="nucleotide sequence ID" value="NZ_JAVDXW010000001.1"/>
</dbReference>
<dbReference type="Gene3D" id="3.40.710.10">
    <property type="entry name" value="DD-peptidase/beta-lactamase superfamily"/>
    <property type="match status" value="1"/>
</dbReference>
<protein>
    <submittedName>
        <fullName evidence="13">D-alanyl-D-alanine carboxypeptidase (Penicillin-binding protein 5/6)</fullName>
        <ecNumber evidence="13">3.4.16.4</ecNumber>
    </submittedName>
</protein>
<feature type="domain" description="Peptidase S11 D-alanyl-D-alanine carboxypeptidase A N-terminal" evidence="12">
    <location>
        <begin position="16"/>
        <end position="238"/>
    </location>
</feature>
<evidence type="ECO:0000256" key="3">
    <source>
        <dbReference type="ARBA" id="ARBA00022801"/>
    </source>
</evidence>
<dbReference type="GO" id="GO:0008360">
    <property type="term" value="P:regulation of cell shape"/>
    <property type="evidence" value="ECO:0007669"/>
    <property type="project" value="UniProtKB-KW"/>
</dbReference>
<feature type="active site" description="Acyl-ester intermediate" evidence="7">
    <location>
        <position position="48"/>
    </location>
</feature>
<dbReference type="GO" id="GO:0009252">
    <property type="term" value="P:peptidoglycan biosynthetic process"/>
    <property type="evidence" value="ECO:0007669"/>
    <property type="project" value="UniProtKB-KW"/>
</dbReference>
<evidence type="ECO:0000313" key="13">
    <source>
        <dbReference type="EMBL" id="MDR7302625.1"/>
    </source>
</evidence>
<dbReference type="EC" id="3.4.16.4" evidence="13"/>
<dbReference type="GO" id="GO:0006508">
    <property type="term" value="P:proteolysis"/>
    <property type="evidence" value="ECO:0007669"/>
    <property type="project" value="InterPro"/>
</dbReference>
<dbReference type="PANTHER" id="PTHR21581">
    <property type="entry name" value="D-ALANYL-D-ALANINE CARBOXYPEPTIDASE"/>
    <property type="match status" value="1"/>
</dbReference>
<evidence type="ECO:0000256" key="10">
    <source>
        <dbReference type="SAM" id="MobiDB-lite"/>
    </source>
</evidence>
<keyword evidence="2" id="KW-0732">Signal</keyword>
<evidence type="ECO:0000313" key="14">
    <source>
        <dbReference type="Proteomes" id="UP001180845"/>
    </source>
</evidence>
<comment type="caution">
    <text evidence="13">The sequence shown here is derived from an EMBL/GenBank/DDBJ whole genome shotgun (WGS) entry which is preliminary data.</text>
</comment>
<dbReference type="AlphaFoldDB" id="A0AAE3ZEX5"/>
<dbReference type="InterPro" id="IPR012338">
    <property type="entry name" value="Beta-lactam/transpept-like"/>
</dbReference>
<dbReference type="InterPro" id="IPR001967">
    <property type="entry name" value="Peptidase_S11_N"/>
</dbReference>
<keyword evidence="4" id="KW-0133">Cell shape</keyword>
<name>A0AAE3ZEX5_9ACTN</name>
<feature type="active site" description="Proton acceptor" evidence="7">
    <location>
        <position position="51"/>
    </location>
</feature>
<keyword evidence="11" id="KW-0812">Transmembrane</keyword>
<evidence type="ECO:0000256" key="9">
    <source>
        <dbReference type="RuleBase" id="RU004016"/>
    </source>
</evidence>
<organism evidence="13 14">
    <name type="scientific">Haloactinomyces albus</name>
    <dbReference type="NCBI Taxonomy" id="1352928"/>
    <lineage>
        <taxon>Bacteria</taxon>
        <taxon>Bacillati</taxon>
        <taxon>Actinomycetota</taxon>
        <taxon>Actinomycetes</taxon>
        <taxon>Actinopolysporales</taxon>
        <taxon>Actinopolysporaceae</taxon>
        <taxon>Haloactinomyces</taxon>
    </lineage>
</organism>